<evidence type="ECO:0000313" key="3">
    <source>
        <dbReference type="Proteomes" id="UP000187609"/>
    </source>
</evidence>
<feature type="compositionally biased region" description="Polar residues" evidence="1">
    <location>
        <begin position="44"/>
        <end position="65"/>
    </location>
</feature>
<feature type="compositionally biased region" description="Polar residues" evidence="1">
    <location>
        <begin position="8"/>
        <end position="22"/>
    </location>
</feature>
<evidence type="ECO:0000313" key="2">
    <source>
        <dbReference type="EMBL" id="OIT22675.1"/>
    </source>
</evidence>
<reference evidence="2" key="1">
    <citation type="submission" date="2016-11" db="EMBL/GenBank/DDBJ databases">
        <title>The genome of Nicotiana attenuata.</title>
        <authorList>
            <person name="Xu S."/>
            <person name="Brockmoeller T."/>
            <person name="Gaquerel E."/>
            <person name="Navarro A."/>
            <person name="Kuhl H."/>
            <person name="Gase K."/>
            <person name="Ling Z."/>
            <person name="Zhou W."/>
            <person name="Kreitzer C."/>
            <person name="Stanke M."/>
            <person name="Tang H."/>
            <person name="Lyons E."/>
            <person name="Pandey P."/>
            <person name="Pandey S.P."/>
            <person name="Timmermann B."/>
            <person name="Baldwin I.T."/>
        </authorList>
    </citation>
    <scope>NUCLEOTIDE SEQUENCE [LARGE SCALE GENOMIC DNA]</scope>
    <source>
        <strain evidence="2">UT</strain>
    </source>
</reference>
<evidence type="ECO:0000256" key="1">
    <source>
        <dbReference type="SAM" id="MobiDB-lite"/>
    </source>
</evidence>
<comment type="caution">
    <text evidence="2">The sequence shown here is derived from an EMBL/GenBank/DDBJ whole genome shotgun (WGS) entry which is preliminary data.</text>
</comment>
<feature type="compositionally biased region" description="Polar residues" evidence="1">
    <location>
        <begin position="147"/>
        <end position="165"/>
    </location>
</feature>
<feature type="region of interest" description="Disordered" evidence="1">
    <location>
        <begin position="1"/>
        <end position="204"/>
    </location>
</feature>
<protein>
    <submittedName>
        <fullName evidence="2">Uncharacterized protein</fullName>
    </submittedName>
</protein>
<organism evidence="2 3">
    <name type="scientific">Nicotiana attenuata</name>
    <name type="common">Coyote tobacco</name>
    <dbReference type="NCBI Taxonomy" id="49451"/>
    <lineage>
        <taxon>Eukaryota</taxon>
        <taxon>Viridiplantae</taxon>
        <taxon>Streptophyta</taxon>
        <taxon>Embryophyta</taxon>
        <taxon>Tracheophyta</taxon>
        <taxon>Spermatophyta</taxon>
        <taxon>Magnoliopsida</taxon>
        <taxon>eudicotyledons</taxon>
        <taxon>Gunneridae</taxon>
        <taxon>Pentapetalae</taxon>
        <taxon>asterids</taxon>
        <taxon>lamiids</taxon>
        <taxon>Solanales</taxon>
        <taxon>Solanaceae</taxon>
        <taxon>Nicotianoideae</taxon>
        <taxon>Nicotianeae</taxon>
        <taxon>Nicotiana</taxon>
    </lineage>
</organism>
<feature type="non-terminal residue" evidence="2">
    <location>
        <position position="327"/>
    </location>
</feature>
<name>A0A1J6KIQ6_NICAT</name>
<keyword evidence="3" id="KW-1185">Reference proteome</keyword>
<dbReference type="Proteomes" id="UP000187609">
    <property type="component" value="Unassembled WGS sequence"/>
</dbReference>
<accession>A0A1J6KIQ6</accession>
<proteinExistence type="predicted"/>
<feature type="compositionally biased region" description="Polar residues" evidence="1">
    <location>
        <begin position="103"/>
        <end position="122"/>
    </location>
</feature>
<dbReference type="AlphaFoldDB" id="A0A1J6KIQ6"/>
<gene>
    <name evidence="2" type="ORF">A4A49_55759</name>
</gene>
<feature type="region of interest" description="Disordered" evidence="1">
    <location>
        <begin position="257"/>
        <end position="327"/>
    </location>
</feature>
<feature type="compositionally biased region" description="Polar residues" evidence="1">
    <location>
        <begin position="72"/>
        <end position="92"/>
    </location>
</feature>
<sequence>MVDHNDNHYNTTSPLPTPTGGNPSMKDQEPKLYNHEIFSDLTEPINSTGYQNNPMPSVSDTNPKTITMPIDPTSQLPETFDYPNTSPFITNPKTDRNKKPKNGTKSQTPNLSNLHPATTGPPTSIMAGAGTPWSSPKLQFSPRRPTDLSNHTEPSPSGKGNSRSLKQGLGDAWSTNVVVSHGADPPSQHAPQQRSIYPGQDSADFQQYPVFPRPSSRGSLCNPPVHNTPTEVTPENFTFSAGEAAAITTREATSIASGEHLQRNFNSSGAIEEQRGASGPRNRQPSESGITVVGSSKGCGIQRGTQRDIDPTLPNDPSSLRNGLLIS</sequence>
<feature type="compositionally biased region" description="Basic and acidic residues" evidence="1">
    <location>
        <begin position="26"/>
        <end position="38"/>
    </location>
</feature>
<dbReference type="Gramene" id="OIT22675">
    <property type="protein sequence ID" value="OIT22675"/>
    <property type="gene ID" value="A4A49_55759"/>
</dbReference>
<dbReference type="EMBL" id="MJEQ01003555">
    <property type="protein sequence ID" value="OIT22675.1"/>
    <property type="molecule type" value="Genomic_DNA"/>
</dbReference>